<dbReference type="InterPro" id="IPR051015">
    <property type="entry name" value="EvgA-like"/>
</dbReference>
<dbReference type="Pfam" id="PF00196">
    <property type="entry name" value="GerE"/>
    <property type="match status" value="1"/>
</dbReference>
<evidence type="ECO:0000256" key="2">
    <source>
        <dbReference type="PROSITE-ProRule" id="PRU00169"/>
    </source>
</evidence>
<keyword evidence="1" id="KW-0238">DNA-binding</keyword>
<dbReference type="Proteomes" id="UP001626536">
    <property type="component" value="Chromosome"/>
</dbReference>
<dbReference type="PANTHER" id="PTHR45566:SF1">
    <property type="entry name" value="HTH-TYPE TRANSCRIPTIONAL REGULATOR YHJB-RELATED"/>
    <property type="match status" value="1"/>
</dbReference>
<dbReference type="InterPro" id="IPR016032">
    <property type="entry name" value="Sig_transdc_resp-reg_C-effctor"/>
</dbReference>
<sequence length="240" mass="26405">MGISLNNNRAPVNDNPPGFVQGEPSFERSAGHEERLQAVFPVNVAIADKNPMVLTALEALLTRDKRFNLLLTANDGERFLNTIGRLPVALGVIGWELPLMHARDILHALSKRPEAPKIVVYSGTKDPAAPVETWRLGGAGFVSKLSPPERLLEVFASVAGGDMVFPFVDIQKGRSDPLAGLTHRERVLLAALESGQSNAQLAREFGVSINTIKFHLRNLFGKLDVRNRTQAICHYLEMKR</sequence>
<dbReference type="SUPFAM" id="SSF46894">
    <property type="entry name" value="C-terminal effector domain of the bipartite response regulators"/>
    <property type="match status" value="1"/>
</dbReference>
<dbReference type="Pfam" id="PF00072">
    <property type="entry name" value="Response_reg"/>
    <property type="match status" value="1"/>
</dbReference>
<dbReference type="PROSITE" id="PS50043">
    <property type="entry name" value="HTH_LUXR_2"/>
    <property type="match status" value="1"/>
</dbReference>
<dbReference type="SMART" id="SM00448">
    <property type="entry name" value="REC"/>
    <property type="match status" value="1"/>
</dbReference>
<dbReference type="Gene3D" id="1.10.10.10">
    <property type="entry name" value="Winged helix-like DNA-binding domain superfamily/Winged helix DNA-binding domain"/>
    <property type="match status" value="1"/>
</dbReference>
<accession>A0ABZ0HZ01</accession>
<evidence type="ECO:0000313" key="5">
    <source>
        <dbReference type="EMBL" id="WOJ91111.1"/>
    </source>
</evidence>
<dbReference type="InterPro" id="IPR001789">
    <property type="entry name" value="Sig_transdc_resp-reg_receiver"/>
</dbReference>
<dbReference type="RefSeq" id="WP_407340699.1">
    <property type="nucleotide sequence ID" value="NZ_CP136862.1"/>
</dbReference>
<dbReference type="SUPFAM" id="SSF52172">
    <property type="entry name" value="CheY-like"/>
    <property type="match status" value="1"/>
</dbReference>
<dbReference type="InterPro" id="IPR011006">
    <property type="entry name" value="CheY-like_superfamily"/>
</dbReference>
<dbReference type="CDD" id="cd06170">
    <property type="entry name" value="LuxR_C_like"/>
    <property type="match status" value="1"/>
</dbReference>
<feature type="domain" description="HTH luxR-type" evidence="3">
    <location>
        <begin position="174"/>
        <end position="239"/>
    </location>
</feature>
<evidence type="ECO:0000259" key="4">
    <source>
        <dbReference type="PROSITE" id="PS50110"/>
    </source>
</evidence>
<protein>
    <submittedName>
        <fullName evidence="5">Response regulator transcription factor</fullName>
    </submittedName>
</protein>
<dbReference type="InterPro" id="IPR036388">
    <property type="entry name" value="WH-like_DNA-bd_sf"/>
</dbReference>
<dbReference type="PANTHER" id="PTHR45566">
    <property type="entry name" value="HTH-TYPE TRANSCRIPTIONAL REGULATOR YHJB-RELATED"/>
    <property type="match status" value="1"/>
</dbReference>
<dbReference type="PROSITE" id="PS50110">
    <property type="entry name" value="RESPONSE_REGULATORY"/>
    <property type="match status" value="1"/>
</dbReference>
<dbReference type="InterPro" id="IPR000792">
    <property type="entry name" value="Tscrpt_reg_LuxR_C"/>
</dbReference>
<comment type="caution">
    <text evidence="2">Lacks conserved residue(s) required for the propagation of feature annotation.</text>
</comment>
<evidence type="ECO:0000313" key="6">
    <source>
        <dbReference type="Proteomes" id="UP001626536"/>
    </source>
</evidence>
<name>A0ABZ0HZ01_9HYPH</name>
<dbReference type="SMART" id="SM00421">
    <property type="entry name" value="HTH_LUXR"/>
    <property type="match status" value="1"/>
</dbReference>
<proteinExistence type="predicted"/>
<evidence type="ECO:0000256" key="1">
    <source>
        <dbReference type="ARBA" id="ARBA00023125"/>
    </source>
</evidence>
<dbReference type="EMBL" id="CP136862">
    <property type="protein sequence ID" value="WOJ91111.1"/>
    <property type="molecule type" value="Genomic_DNA"/>
</dbReference>
<feature type="domain" description="Response regulatory" evidence="4">
    <location>
        <begin position="43"/>
        <end position="159"/>
    </location>
</feature>
<dbReference type="PRINTS" id="PR00038">
    <property type="entry name" value="HTHLUXR"/>
</dbReference>
<evidence type="ECO:0000259" key="3">
    <source>
        <dbReference type="PROSITE" id="PS50043"/>
    </source>
</evidence>
<gene>
    <name evidence="5" type="ORF">RZS28_07485</name>
</gene>
<keyword evidence="6" id="KW-1185">Reference proteome</keyword>
<reference evidence="5 6" key="1">
    <citation type="submission" date="2023-10" db="EMBL/GenBank/DDBJ databases">
        <title>Novel methanotroph of the genus Methylocapsa from a subarctic wetland.</title>
        <authorList>
            <person name="Belova S.E."/>
            <person name="Oshkin I.Y."/>
            <person name="Miroshnikov K."/>
            <person name="Dedysh S.N."/>
        </authorList>
    </citation>
    <scope>NUCLEOTIDE SEQUENCE [LARGE SCALE GENOMIC DNA]</scope>
    <source>
        <strain evidence="5 6">RX1</strain>
    </source>
</reference>
<dbReference type="Gene3D" id="3.40.50.2300">
    <property type="match status" value="1"/>
</dbReference>
<organism evidence="5 6">
    <name type="scientific">Methylocapsa polymorpha</name>
    <dbReference type="NCBI Taxonomy" id="3080828"/>
    <lineage>
        <taxon>Bacteria</taxon>
        <taxon>Pseudomonadati</taxon>
        <taxon>Pseudomonadota</taxon>
        <taxon>Alphaproteobacteria</taxon>
        <taxon>Hyphomicrobiales</taxon>
        <taxon>Beijerinckiaceae</taxon>
        <taxon>Methylocapsa</taxon>
    </lineage>
</organism>